<evidence type="ECO:0000256" key="1">
    <source>
        <dbReference type="SAM" id="MobiDB-lite"/>
    </source>
</evidence>
<dbReference type="VEuPathDB" id="VectorBase:GPAI021963"/>
<accession>A0A1A9ZQJ6</accession>
<feature type="compositionally biased region" description="Polar residues" evidence="1">
    <location>
        <begin position="34"/>
        <end position="58"/>
    </location>
</feature>
<evidence type="ECO:0000313" key="3">
    <source>
        <dbReference type="Proteomes" id="UP000092445"/>
    </source>
</evidence>
<dbReference type="AlphaFoldDB" id="A0A1A9ZQJ6"/>
<name>A0A1A9ZQJ6_GLOPL</name>
<feature type="region of interest" description="Disordered" evidence="1">
    <location>
        <begin position="1"/>
        <end position="58"/>
    </location>
</feature>
<protein>
    <submittedName>
        <fullName evidence="2">Uncharacterized protein</fullName>
    </submittedName>
</protein>
<sequence length="241" mass="26553">MPAKTGNKETPQGAYAMRDSPEVLPDPFKRSTRIQRSPEQLGGKTTQERSQSSPPTLQDKSLMIKKSENLFVDELPTISDISTLISYAASTLRSLELDCLGSETRLLAGSRANLRLVGLRLADSRDYGWTIAQAVKRFLTFYLLILHETLAITRPIQKYKCVAALSIADTKGAIYIFSSLQVSPVATSNCSCCCFYNFRSFVMSLARSITSGSAGLAIATDRLLSCVIIALYNPRMVMVNY</sequence>
<dbReference type="EnsemblMetazoa" id="GPAI021963-RA">
    <property type="protein sequence ID" value="GPAI021963-PA"/>
    <property type="gene ID" value="GPAI021963"/>
</dbReference>
<reference evidence="2" key="2">
    <citation type="submission" date="2020-05" db="UniProtKB">
        <authorList>
            <consortium name="EnsemblMetazoa"/>
        </authorList>
    </citation>
    <scope>IDENTIFICATION</scope>
    <source>
        <strain evidence="2">IAEA</strain>
    </source>
</reference>
<reference evidence="3" key="1">
    <citation type="submission" date="2014-03" db="EMBL/GenBank/DDBJ databases">
        <authorList>
            <person name="Aksoy S."/>
            <person name="Warren W."/>
            <person name="Wilson R.K."/>
        </authorList>
    </citation>
    <scope>NUCLEOTIDE SEQUENCE [LARGE SCALE GENOMIC DNA]</scope>
    <source>
        <strain evidence="3">IAEA</strain>
    </source>
</reference>
<organism evidence="2 3">
    <name type="scientific">Glossina pallidipes</name>
    <name type="common">Tsetse fly</name>
    <dbReference type="NCBI Taxonomy" id="7398"/>
    <lineage>
        <taxon>Eukaryota</taxon>
        <taxon>Metazoa</taxon>
        <taxon>Ecdysozoa</taxon>
        <taxon>Arthropoda</taxon>
        <taxon>Hexapoda</taxon>
        <taxon>Insecta</taxon>
        <taxon>Pterygota</taxon>
        <taxon>Neoptera</taxon>
        <taxon>Endopterygota</taxon>
        <taxon>Diptera</taxon>
        <taxon>Brachycera</taxon>
        <taxon>Muscomorpha</taxon>
        <taxon>Hippoboscoidea</taxon>
        <taxon>Glossinidae</taxon>
        <taxon>Glossina</taxon>
    </lineage>
</organism>
<dbReference type="Proteomes" id="UP000092445">
    <property type="component" value="Unassembled WGS sequence"/>
</dbReference>
<evidence type="ECO:0000313" key="2">
    <source>
        <dbReference type="EnsemblMetazoa" id="GPAI021963-PA"/>
    </source>
</evidence>
<proteinExistence type="predicted"/>
<keyword evidence="3" id="KW-1185">Reference proteome</keyword>